<feature type="compositionally biased region" description="Polar residues" evidence="1">
    <location>
        <begin position="507"/>
        <end position="529"/>
    </location>
</feature>
<evidence type="ECO:0000313" key="3">
    <source>
        <dbReference type="Proteomes" id="UP001283361"/>
    </source>
</evidence>
<name>A0AAE1AR09_9GAST</name>
<dbReference type="Gene3D" id="1.20.58.1520">
    <property type="match status" value="1"/>
</dbReference>
<dbReference type="PANTHER" id="PTHR19321">
    <property type="entry name" value="PROTEIN REGULATOR OF CYTOKINESIS 1 PRC1-RELATED"/>
    <property type="match status" value="1"/>
</dbReference>
<evidence type="ECO:0000256" key="1">
    <source>
        <dbReference type="SAM" id="MobiDB-lite"/>
    </source>
</evidence>
<dbReference type="EMBL" id="JAWDGP010001483">
    <property type="protein sequence ID" value="KAK3791157.1"/>
    <property type="molecule type" value="Genomic_DNA"/>
</dbReference>
<evidence type="ECO:0008006" key="4">
    <source>
        <dbReference type="Google" id="ProtNLM"/>
    </source>
</evidence>
<comment type="caution">
    <text evidence="2">The sequence shown here is derived from an EMBL/GenBank/DDBJ whole genome shotgun (WGS) entry which is preliminary data.</text>
</comment>
<dbReference type="PANTHER" id="PTHR19321:SF41">
    <property type="entry name" value="FASCETTO-RELATED"/>
    <property type="match status" value="1"/>
</dbReference>
<dbReference type="Pfam" id="PF03999">
    <property type="entry name" value="MAP65_ASE1"/>
    <property type="match status" value="1"/>
</dbReference>
<protein>
    <recommendedName>
        <fullName evidence="4">Protein regulator of cytokinesis 1</fullName>
    </recommendedName>
</protein>
<dbReference type="AlphaFoldDB" id="A0AAE1AR09"/>
<accession>A0AAE1AR09</accession>
<gene>
    <name evidence="2" type="ORF">RRG08_025013</name>
</gene>
<dbReference type="InterPro" id="IPR007145">
    <property type="entry name" value="MAP65_Ase1_PRC1"/>
</dbReference>
<organism evidence="2 3">
    <name type="scientific">Elysia crispata</name>
    <name type="common">lettuce slug</name>
    <dbReference type="NCBI Taxonomy" id="231223"/>
    <lineage>
        <taxon>Eukaryota</taxon>
        <taxon>Metazoa</taxon>
        <taxon>Spiralia</taxon>
        <taxon>Lophotrochozoa</taxon>
        <taxon>Mollusca</taxon>
        <taxon>Gastropoda</taxon>
        <taxon>Heterobranchia</taxon>
        <taxon>Euthyneura</taxon>
        <taxon>Panpulmonata</taxon>
        <taxon>Sacoglossa</taxon>
        <taxon>Placobranchoidea</taxon>
        <taxon>Plakobranchidae</taxon>
        <taxon>Elysia</taxon>
    </lineage>
</organism>
<dbReference type="GO" id="GO:0051256">
    <property type="term" value="P:mitotic spindle midzone assembly"/>
    <property type="evidence" value="ECO:0007669"/>
    <property type="project" value="TreeGrafter"/>
</dbReference>
<dbReference type="GO" id="GO:0008017">
    <property type="term" value="F:microtubule binding"/>
    <property type="evidence" value="ECO:0007669"/>
    <property type="project" value="InterPro"/>
</dbReference>
<proteinExistence type="predicted"/>
<dbReference type="Proteomes" id="UP001283361">
    <property type="component" value="Unassembled WGS sequence"/>
</dbReference>
<dbReference type="GO" id="GO:1990023">
    <property type="term" value="C:mitotic spindle midzone"/>
    <property type="evidence" value="ECO:0007669"/>
    <property type="project" value="TreeGrafter"/>
</dbReference>
<feature type="compositionally biased region" description="Basic and acidic residues" evidence="1">
    <location>
        <begin position="555"/>
        <end position="566"/>
    </location>
</feature>
<reference evidence="2" key="1">
    <citation type="journal article" date="2023" name="G3 (Bethesda)">
        <title>A reference genome for the long-term kleptoplast-retaining sea slug Elysia crispata morphotype clarki.</title>
        <authorList>
            <person name="Eastman K.E."/>
            <person name="Pendleton A.L."/>
            <person name="Shaikh M.A."/>
            <person name="Suttiyut T."/>
            <person name="Ogas R."/>
            <person name="Tomko P."/>
            <person name="Gavelis G."/>
            <person name="Widhalm J.R."/>
            <person name="Wisecaver J.H."/>
        </authorList>
    </citation>
    <scope>NUCLEOTIDE SEQUENCE</scope>
    <source>
        <strain evidence="2">ECLA1</strain>
    </source>
</reference>
<dbReference type="GO" id="GO:0005737">
    <property type="term" value="C:cytoplasm"/>
    <property type="evidence" value="ECO:0007669"/>
    <property type="project" value="TreeGrafter"/>
</dbReference>
<evidence type="ECO:0000313" key="2">
    <source>
        <dbReference type="EMBL" id="KAK3791157.1"/>
    </source>
</evidence>
<keyword evidence="3" id="KW-1185">Reference proteome</keyword>
<sequence length="626" mass="73074">MNNQDLSMANTCKEQTRLGFTRDTDNFLNTLFQIWDKLGMDDAQKKTRGEAARSHVKALMQNMISEEENLMSRLAKTITEFTEKLDQLCEELSLPHIRVSADLTMIQREKLLRTKVDLMSKEKNDRLAKYKELHAKDQELCDCLNVTPYYLPSGAVPSLEQLKECEKHVNQLQVEKDKRFSEFTATKRKIVDLYNLLEMDPESSFGHDLVCEDDTAFQLSTKNMDQMKDLLESLTMLNDEMITEVEDLWERLKALWNRLEISDIDREAFETNKKGHGKAVIEALKSEIVECEKLKFENMRKFIDGIRNELKSWWSKCYFSKEQRDQFKGFYEDECTEELLSKHEEELEKIRKYYSSAKDLFERLSHRDELFQKMIVMEEEAHNVNRYKNRGGKLLQEEKTRKKVLKEIPKVEEEIAEVVLKWESSTGKEFRLNGLRYPQFIENEWNNFHEHKEQQKQSRLQARAKQTHDEMLYGSKASISMTPSKRKLQPVNTPIRTPLKTRKMNDMTRTPNTTSKLPNSSRFHSTLLSSPFGRKPLYTPKTPCNTSSRKRRSIRLIERAATERRAATCRRKSRDATFSHTTVSSDDRAAPALAAHGSYTDFANGLSKPNCRSSVVPTAFTPLQKH</sequence>
<feature type="region of interest" description="Disordered" evidence="1">
    <location>
        <begin position="505"/>
        <end position="586"/>
    </location>
</feature>